<evidence type="ECO:0000256" key="2">
    <source>
        <dbReference type="SAM" id="MobiDB-lite"/>
    </source>
</evidence>
<reference evidence="3" key="2">
    <citation type="submission" date="2025-08" db="UniProtKB">
        <authorList>
            <consortium name="Ensembl"/>
        </authorList>
    </citation>
    <scope>IDENTIFICATION</scope>
</reference>
<dbReference type="Gene3D" id="3.30.250.20">
    <property type="entry name" value="L1 transposable element, C-terminal domain"/>
    <property type="match status" value="1"/>
</dbReference>
<sequence>YQNFPKVKTLTSQVSPGASRSYSPAPSGNGHGTEDEEDPVSLTLILKELRGVGKEVKEFRKDTKSQLLEIRGELDKVNARLNEVETRVSGHEDELQNTDKIMVEILKMQERLQAKLTSLEAYSRRESLRLYGVPEGAETGAPSMAHFVKKLLRENLGISSTALQIQRAHRALSPPPLDGSQPRSILVKFLCFTIKEEVLRLAWQKKGFLLNSNKISLDHDYPPEIMAMRREYAEPRKVLKEKNLRFRTLYPARLKVFFEEQGGRRGSRKEGQKSLGVREKSRGERTQPCGEPVLTVRRSETFFPSLTCCFLSVRKSVIHLQMGSGTFIWDILSWRRSGRIVLNAELKSTNNILA</sequence>
<reference evidence="3" key="3">
    <citation type="submission" date="2025-09" db="UniProtKB">
        <authorList>
            <consortium name="Ensembl"/>
        </authorList>
    </citation>
    <scope>IDENTIFICATION</scope>
</reference>
<keyword evidence="1" id="KW-0175">Coiled coil</keyword>
<accession>A0A8C6KC52</accession>
<reference evidence="3" key="1">
    <citation type="submission" date="2014-08" db="EMBL/GenBank/DDBJ databases">
        <authorList>
            <person name="Senf B."/>
            <person name="Petzold A."/>
            <person name="Downie B.R."/>
            <person name="Koch P."/>
            <person name="Platzer M."/>
        </authorList>
    </citation>
    <scope>NUCLEOTIDE SEQUENCE [LARGE SCALE GENOMIC DNA]</scope>
    <source>
        <strain evidence="3">GRZ</strain>
    </source>
</reference>
<dbReference type="AlphaFoldDB" id="A0A8C6KC52"/>
<dbReference type="Gene3D" id="3.30.70.1820">
    <property type="entry name" value="L1 transposable element, RRM domain"/>
    <property type="match status" value="1"/>
</dbReference>
<dbReference type="Ensembl" id="ENSNFUT00015000527.1">
    <property type="protein sequence ID" value="ENSNFUP00015000458.1"/>
    <property type="gene ID" value="ENSNFUG00015000337.1"/>
</dbReference>
<protein>
    <recommendedName>
        <fullName evidence="5">L1 transposable element RRM domain-containing protein</fullName>
    </recommendedName>
</protein>
<dbReference type="PANTHER" id="PTHR11505">
    <property type="entry name" value="L1 TRANSPOSABLE ELEMENT-RELATED"/>
    <property type="match status" value="1"/>
</dbReference>
<proteinExistence type="predicted"/>
<feature type="region of interest" description="Disordered" evidence="2">
    <location>
        <begin position="265"/>
        <end position="289"/>
    </location>
</feature>
<evidence type="ECO:0000313" key="4">
    <source>
        <dbReference type="Proteomes" id="UP000694548"/>
    </source>
</evidence>
<organism evidence="3 4">
    <name type="scientific">Nothobranchius furzeri</name>
    <name type="common">Turquoise killifish</name>
    <dbReference type="NCBI Taxonomy" id="105023"/>
    <lineage>
        <taxon>Eukaryota</taxon>
        <taxon>Metazoa</taxon>
        <taxon>Chordata</taxon>
        <taxon>Craniata</taxon>
        <taxon>Vertebrata</taxon>
        <taxon>Euteleostomi</taxon>
        <taxon>Actinopterygii</taxon>
        <taxon>Neopterygii</taxon>
        <taxon>Teleostei</taxon>
        <taxon>Neoteleostei</taxon>
        <taxon>Acanthomorphata</taxon>
        <taxon>Ovalentaria</taxon>
        <taxon>Atherinomorphae</taxon>
        <taxon>Cyprinodontiformes</taxon>
        <taxon>Nothobranchiidae</taxon>
        <taxon>Nothobranchius</taxon>
    </lineage>
</organism>
<feature type="region of interest" description="Disordered" evidence="2">
    <location>
        <begin position="1"/>
        <end position="39"/>
    </location>
</feature>
<dbReference type="InterPro" id="IPR042566">
    <property type="entry name" value="L1_C"/>
</dbReference>
<evidence type="ECO:0000313" key="3">
    <source>
        <dbReference type="Ensembl" id="ENSNFUP00015000458.1"/>
    </source>
</evidence>
<name>A0A8C6KC52_NOTFU</name>
<feature type="compositionally biased region" description="Polar residues" evidence="2">
    <location>
        <begin position="1"/>
        <end position="26"/>
    </location>
</feature>
<keyword evidence="4" id="KW-1185">Reference proteome</keyword>
<dbReference type="InterPro" id="IPR004244">
    <property type="entry name" value="Transposase_22"/>
</dbReference>
<feature type="coiled-coil region" evidence="1">
    <location>
        <begin position="67"/>
        <end position="101"/>
    </location>
</feature>
<evidence type="ECO:0000256" key="1">
    <source>
        <dbReference type="SAM" id="Coils"/>
    </source>
</evidence>
<dbReference type="Proteomes" id="UP000694548">
    <property type="component" value="Chromosome sgr05"/>
</dbReference>
<feature type="compositionally biased region" description="Basic and acidic residues" evidence="2">
    <location>
        <begin position="265"/>
        <end position="285"/>
    </location>
</feature>
<dbReference type="GeneTree" id="ENSGT00940000160789"/>
<evidence type="ECO:0008006" key="5">
    <source>
        <dbReference type="Google" id="ProtNLM"/>
    </source>
</evidence>